<keyword evidence="1" id="KW-0597">Phosphoprotein</keyword>
<dbReference type="InterPro" id="IPR036890">
    <property type="entry name" value="HATPase_C_sf"/>
</dbReference>
<dbReference type="InterPro" id="IPR011006">
    <property type="entry name" value="CheY-like_superfamily"/>
</dbReference>
<dbReference type="PANTHER" id="PTHR43228">
    <property type="entry name" value="TWO-COMPONENT RESPONSE REGULATOR"/>
    <property type="match status" value="1"/>
</dbReference>
<dbReference type="HOGENOM" id="CLU_073056_0_0_0"/>
<reference evidence="3" key="1">
    <citation type="journal article" date="2015" name="PeerJ">
        <title>First genomic representation of candidate bacterial phylum KSB3 points to enhanced environmental sensing as a trigger of wastewater bulking.</title>
        <authorList>
            <person name="Sekiguchi Y."/>
            <person name="Ohashi A."/>
            <person name="Parks D.H."/>
            <person name="Yamauchi T."/>
            <person name="Tyson G.W."/>
            <person name="Hugenholtz P."/>
        </authorList>
    </citation>
    <scope>NUCLEOTIDE SEQUENCE [LARGE SCALE GENOMIC DNA]</scope>
</reference>
<dbReference type="SUPFAM" id="SSF52172">
    <property type="entry name" value="CheY-like"/>
    <property type="match status" value="1"/>
</dbReference>
<protein>
    <recommendedName>
        <fullName evidence="2">Response regulatory domain-containing protein</fullName>
    </recommendedName>
</protein>
<dbReference type="Pfam" id="PF13581">
    <property type="entry name" value="HATPase_c_2"/>
    <property type="match status" value="1"/>
</dbReference>
<dbReference type="PROSITE" id="PS50110">
    <property type="entry name" value="RESPONSE_REGULATORY"/>
    <property type="match status" value="1"/>
</dbReference>
<dbReference type="Gene3D" id="3.30.565.10">
    <property type="entry name" value="Histidine kinase-like ATPase, C-terminal domain"/>
    <property type="match status" value="1"/>
</dbReference>
<dbReference type="Gene3D" id="3.40.50.2300">
    <property type="match status" value="1"/>
</dbReference>
<evidence type="ECO:0000256" key="1">
    <source>
        <dbReference type="PROSITE-ProRule" id="PRU00169"/>
    </source>
</evidence>
<dbReference type="CDD" id="cd16936">
    <property type="entry name" value="HATPase_RsbW-like"/>
    <property type="match status" value="1"/>
</dbReference>
<gene>
    <name evidence="3" type="ORF">U27_04437</name>
</gene>
<dbReference type="eggNOG" id="COG2172">
    <property type="taxonomic scope" value="Bacteria"/>
</dbReference>
<dbReference type="Proteomes" id="UP000030661">
    <property type="component" value="Unassembled WGS sequence"/>
</dbReference>
<organism evidence="3">
    <name type="scientific">Vecturithrix granuli</name>
    <dbReference type="NCBI Taxonomy" id="1499967"/>
    <lineage>
        <taxon>Bacteria</taxon>
        <taxon>Candidatus Moduliflexota</taxon>
        <taxon>Candidatus Vecturitrichia</taxon>
        <taxon>Candidatus Vecturitrichales</taxon>
        <taxon>Candidatus Vecturitrichaceae</taxon>
        <taxon>Candidatus Vecturithrix</taxon>
    </lineage>
</organism>
<dbReference type="SMART" id="SM00448">
    <property type="entry name" value="REC"/>
    <property type="match status" value="1"/>
</dbReference>
<dbReference type="PANTHER" id="PTHR43228:SF1">
    <property type="entry name" value="TWO-COMPONENT RESPONSE REGULATOR ARR22"/>
    <property type="match status" value="1"/>
</dbReference>
<accession>A0A081BYR5</accession>
<dbReference type="STRING" id="1499967.U27_04437"/>
<dbReference type="InterPro" id="IPR052048">
    <property type="entry name" value="ST_Response_Regulator"/>
</dbReference>
<evidence type="ECO:0000313" key="3">
    <source>
        <dbReference type="EMBL" id="GAK57470.1"/>
    </source>
</evidence>
<dbReference type="AlphaFoldDB" id="A0A081BYR5"/>
<dbReference type="eggNOG" id="COG2204">
    <property type="taxonomic scope" value="Bacteria"/>
</dbReference>
<proteinExistence type="predicted"/>
<evidence type="ECO:0000259" key="2">
    <source>
        <dbReference type="PROSITE" id="PS50110"/>
    </source>
</evidence>
<sequence>MNILLIDDETNLLKLLRRPLTKYGHSITEALNGKQGWELFLEQPHKFDVIVTDIKMPVLDGVELLKCLREKEYDTPVIIITGYEDIQSSIDVLRLGAFDFLLKPFKAQELITILEKLEAVQENKKKQFTDLPCFHEHIEICIHSQTQLITTAGAFLQSRVKPFCQLHKINVRNIGLCLHEALVNAIIHGNLEISSAIKNENPEKFETLLKEREVDPAYADREVIIRCEITSDHLTFEIQDEGKGFDPGTLRFSDPLHIIPTGRGIFIITSFMDKVFWNAQGNMITMTKQLQTPELPCQPIQFSTEQKT</sequence>
<dbReference type="CDD" id="cd17536">
    <property type="entry name" value="REC_YesN-like"/>
    <property type="match status" value="1"/>
</dbReference>
<name>A0A081BYR5_VECG1</name>
<dbReference type="GO" id="GO:0000160">
    <property type="term" value="P:phosphorelay signal transduction system"/>
    <property type="evidence" value="ECO:0007669"/>
    <property type="project" value="InterPro"/>
</dbReference>
<keyword evidence="4" id="KW-1185">Reference proteome</keyword>
<dbReference type="EMBL" id="DF820466">
    <property type="protein sequence ID" value="GAK57470.1"/>
    <property type="molecule type" value="Genomic_DNA"/>
</dbReference>
<dbReference type="InterPro" id="IPR001789">
    <property type="entry name" value="Sig_transdc_resp-reg_receiver"/>
</dbReference>
<feature type="modified residue" description="4-aspartylphosphate" evidence="1">
    <location>
        <position position="53"/>
    </location>
</feature>
<dbReference type="SUPFAM" id="SSF55874">
    <property type="entry name" value="ATPase domain of HSP90 chaperone/DNA topoisomerase II/histidine kinase"/>
    <property type="match status" value="1"/>
</dbReference>
<feature type="domain" description="Response regulatory" evidence="2">
    <location>
        <begin position="2"/>
        <end position="118"/>
    </location>
</feature>
<dbReference type="InterPro" id="IPR003594">
    <property type="entry name" value="HATPase_dom"/>
</dbReference>
<dbReference type="Pfam" id="PF00072">
    <property type="entry name" value="Response_reg"/>
    <property type="match status" value="1"/>
</dbReference>
<evidence type="ECO:0000313" key="4">
    <source>
        <dbReference type="Proteomes" id="UP000030661"/>
    </source>
</evidence>